<organism evidence="1 2">
    <name type="scientific">Mucilaginibacter xinganensis</name>
    <dbReference type="NCBI Taxonomy" id="1234841"/>
    <lineage>
        <taxon>Bacteria</taxon>
        <taxon>Pseudomonadati</taxon>
        <taxon>Bacteroidota</taxon>
        <taxon>Sphingobacteriia</taxon>
        <taxon>Sphingobacteriales</taxon>
        <taxon>Sphingobacteriaceae</taxon>
        <taxon>Mucilaginibacter</taxon>
    </lineage>
</organism>
<protein>
    <submittedName>
        <fullName evidence="1">Uncharacterized protein</fullName>
    </submittedName>
</protein>
<proteinExistence type="predicted"/>
<dbReference type="AlphaFoldDB" id="A0A223NUT6"/>
<gene>
    <name evidence="1" type="ORF">MuYL_1622</name>
</gene>
<dbReference type="EMBL" id="CP022743">
    <property type="protein sequence ID" value="ASU33520.1"/>
    <property type="molecule type" value="Genomic_DNA"/>
</dbReference>
<dbReference type="Proteomes" id="UP000215002">
    <property type="component" value="Chromosome"/>
</dbReference>
<evidence type="ECO:0000313" key="1">
    <source>
        <dbReference type="EMBL" id="ASU33520.1"/>
    </source>
</evidence>
<evidence type="ECO:0000313" key="2">
    <source>
        <dbReference type="Proteomes" id="UP000215002"/>
    </source>
</evidence>
<keyword evidence="2" id="KW-1185">Reference proteome</keyword>
<name>A0A223NUT6_9SPHI</name>
<accession>A0A223NUT6</accession>
<dbReference type="KEGG" id="muc:MuYL_1622"/>
<reference evidence="1 2" key="1">
    <citation type="submission" date="2017-08" db="EMBL/GenBank/DDBJ databases">
        <title>Complete genome sequence of Mucilaginibacter sp. strain BJC16-A31.</title>
        <authorList>
            <consortium name="Henan University of Science and Technology"/>
            <person name="You X."/>
        </authorList>
    </citation>
    <scope>NUCLEOTIDE SEQUENCE [LARGE SCALE GENOMIC DNA]</scope>
    <source>
        <strain evidence="1 2">BJC16-A31</strain>
    </source>
</reference>
<sequence>METFKPERLKLKTFNNYNCHTGMKSINLLGMAALLIASCSLNDKKPFNADSVAVHTADTVKTQPAVTNNPSAVSSFCFLRTEGKKNTDSTVIELVLKDQKVYGQMNWMPYQKDSRRGALEGTAKGDTINAVWSFMQEGMQDTLNVKFVLKNNALFQKPLKMNVKTGRDQTDESAGYTVTYRQSGKLPR</sequence>